<evidence type="ECO:0000313" key="1">
    <source>
        <dbReference type="EMBL" id="CAH2035953.1"/>
    </source>
</evidence>
<keyword evidence="2" id="KW-1185">Reference proteome</keyword>
<dbReference type="EMBL" id="OU466857">
    <property type="protein sequence ID" value="CAH2035953.1"/>
    <property type="molecule type" value="Genomic_DNA"/>
</dbReference>
<dbReference type="GO" id="GO:0016881">
    <property type="term" value="F:acid-amino acid ligase activity"/>
    <property type="evidence" value="ECO:0007669"/>
    <property type="project" value="TreeGrafter"/>
</dbReference>
<accession>A0AAU9RCV5</accession>
<gene>
    <name evidence="1" type="ORF">TAV2_LOCUS2783</name>
</gene>
<dbReference type="PANTHER" id="PTHR31901:SF52">
    <property type="entry name" value="AUXIN-RESPONSIVE GH3 FAMILY PROTEIN"/>
    <property type="match status" value="1"/>
</dbReference>
<protein>
    <submittedName>
        <fullName evidence="1">Uncharacterized protein</fullName>
    </submittedName>
</protein>
<dbReference type="AlphaFoldDB" id="A0AAU9RCV5"/>
<evidence type="ECO:0000313" key="2">
    <source>
        <dbReference type="Proteomes" id="UP000836841"/>
    </source>
</evidence>
<proteinExistence type="predicted"/>
<organism evidence="1 2">
    <name type="scientific">Thlaspi arvense</name>
    <name type="common">Field penny-cress</name>
    <dbReference type="NCBI Taxonomy" id="13288"/>
    <lineage>
        <taxon>Eukaryota</taxon>
        <taxon>Viridiplantae</taxon>
        <taxon>Streptophyta</taxon>
        <taxon>Embryophyta</taxon>
        <taxon>Tracheophyta</taxon>
        <taxon>Spermatophyta</taxon>
        <taxon>Magnoliopsida</taxon>
        <taxon>eudicotyledons</taxon>
        <taxon>Gunneridae</taxon>
        <taxon>Pentapetalae</taxon>
        <taxon>rosids</taxon>
        <taxon>malvids</taxon>
        <taxon>Brassicales</taxon>
        <taxon>Brassicaceae</taxon>
        <taxon>Thlaspideae</taxon>
        <taxon>Thlaspi</taxon>
    </lineage>
</organism>
<sequence>MSPSFELSDLEKLTLKAKQTQDDLLKEILTLNANTEYLQQFLHGSSDKTFFKKNVPLVSYEDVKTYIERVANGEPSNVISGGPITRFLRSSGTSGGKQKIVPVNDEYIEKLGYLLATHSLIMSK</sequence>
<dbReference type="PANTHER" id="PTHR31901">
    <property type="entry name" value="GH3 DOMAIN-CONTAINING PROTEIN"/>
    <property type="match status" value="1"/>
</dbReference>
<name>A0AAU9RCV5_THLAR</name>
<reference evidence="1 2" key="1">
    <citation type="submission" date="2022-03" db="EMBL/GenBank/DDBJ databases">
        <authorList>
            <person name="Nunn A."/>
            <person name="Chopra R."/>
            <person name="Nunn A."/>
            <person name="Contreras Garrido A."/>
        </authorList>
    </citation>
    <scope>NUCLEOTIDE SEQUENCE [LARGE SCALE GENOMIC DNA]</scope>
</reference>
<dbReference type="InterPro" id="IPR004993">
    <property type="entry name" value="GH3"/>
</dbReference>
<dbReference type="GO" id="GO:0005737">
    <property type="term" value="C:cytoplasm"/>
    <property type="evidence" value="ECO:0007669"/>
    <property type="project" value="TreeGrafter"/>
</dbReference>
<dbReference type="Proteomes" id="UP000836841">
    <property type="component" value="Chromosome 1"/>
</dbReference>
<dbReference type="Pfam" id="PF03321">
    <property type="entry name" value="GH3"/>
    <property type="match status" value="1"/>
</dbReference>